<organism evidence="2 3">
    <name type="scientific">Candidatus Chisholmbacteria bacterium RIFCSPHIGHO2_01_FULL_48_12</name>
    <dbReference type="NCBI Taxonomy" id="1797589"/>
    <lineage>
        <taxon>Bacteria</taxon>
        <taxon>Candidatus Chisholmiibacteriota</taxon>
    </lineage>
</organism>
<dbReference type="EMBL" id="MHCH01000028">
    <property type="protein sequence ID" value="OGY17363.1"/>
    <property type="molecule type" value="Genomic_DNA"/>
</dbReference>
<reference evidence="2 3" key="1">
    <citation type="journal article" date="2016" name="Nat. Commun.">
        <title>Thousands of microbial genomes shed light on interconnected biogeochemical processes in an aquifer system.</title>
        <authorList>
            <person name="Anantharaman K."/>
            <person name="Brown C.T."/>
            <person name="Hug L.A."/>
            <person name="Sharon I."/>
            <person name="Castelle C.J."/>
            <person name="Probst A.J."/>
            <person name="Thomas B.C."/>
            <person name="Singh A."/>
            <person name="Wilkins M.J."/>
            <person name="Karaoz U."/>
            <person name="Brodie E.L."/>
            <person name="Williams K.H."/>
            <person name="Hubbard S.S."/>
            <person name="Banfield J.F."/>
        </authorList>
    </citation>
    <scope>NUCLEOTIDE SEQUENCE [LARGE SCALE GENOMIC DNA]</scope>
</reference>
<gene>
    <name evidence="2" type="ORF">A2784_02470</name>
</gene>
<keyword evidence="1" id="KW-0472">Membrane</keyword>
<evidence type="ECO:0000313" key="2">
    <source>
        <dbReference type="EMBL" id="OGY17363.1"/>
    </source>
</evidence>
<dbReference type="AlphaFoldDB" id="A0A1G1VPS0"/>
<keyword evidence="1" id="KW-1133">Transmembrane helix</keyword>
<sequence length="118" mass="13173">MNKWWWGGVVGIVGLLVVMAVWQVFPTSLLAPMVDRQGRLVENEPGIARVGYGLVLENQEELWLDLSGFATASVAGYLNQQVTVRGPIIRNRLYDPATKAQDETETRYMLVKEISLAP</sequence>
<accession>A0A1G1VPS0</accession>
<keyword evidence="1" id="KW-0812">Transmembrane</keyword>
<feature type="transmembrane region" description="Helical" evidence="1">
    <location>
        <begin position="6"/>
        <end position="31"/>
    </location>
</feature>
<name>A0A1G1VPS0_9BACT</name>
<evidence type="ECO:0000256" key="1">
    <source>
        <dbReference type="SAM" id="Phobius"/>
    </source>
</evidence>
<comment type="caution">
    <text evidence="2">The sequence shown here is derived from an EMBL/GenBank/DDBJ whole genome shotgun (WGS) entry which is preliminary data.</text>
</comment>
<proteinExistence type="predicted"/>
<protein>
    <submittedName>
        <fullName evidence="2">Uncharacterized protein</fullName>
    </submittedName>
</protein>
<dbReference type="Proteomes" id="UP000177324">
    <property type="component" value="Unassembled WGS sequence"/>
</dbReference>
<dbReference type="STRING" id="1797589.A2784_02470"/>
<evidence type="ECO:0000313" key="3">
    <source>
        <dbReference type="Proteomes" id="UP000177324"/>
    </source>
</evidence>